<gene>
    <name evidence="1" type="ORF">PHISCL_00208</name>
</gene>
<reference evidence="2" key="1">
    <citation type="submission" date="2017-02" db="EMBL/GenBank/DDBJ databases">
        <authorList>
            <person name="Tafer H."/>
            <person name="Lopandic K."/>
        </authorList>
    </citation>
    <scope>NUCLEOTIDE SEQUENCE [LARGE SCALE GENOMIC DNA]</scope>
    <source>
        <strain evidence="2">CBS 366.77</strain>
    </source>
</reference>
<name>A0A3A3A6X9_9EURO</name>
<dbReference type="Proteomes" id="UP000266188">
    <property type="component" value="Unassembled WGS sequence"/>
</dbReference>
<evidence type="ECO:0000313" key="2">
    <source>
        <dbReference type="Proteomes" id="UP000266188"/>
    </source>
</evidence>
<keyword evidence="2" id="KW-1185">Reference proteome</keyword>
<proteinExistence type="predicted"/>
<evidence type="ECO:0000313" key="1">
    <source>
        <dbReference type="EMBL" id="RJE27474.1"/>
    </source>
</evidence>
<comment type="caution">
    <text evidence="1">The sequence shown here is derived from an EMBL/GenBank/DDBJ whole genome shotgun (WGS) entry which is preliminary data.</text>
</comment>
<accession>A0A3A3A6X9</accession>
<protein>
    <submittedName>
        <fullName evidence="1">Uncharacterized protein</fullName>
    </submittedName>
</protein>
<dbReference type="EMBL" id="MVGC01000003">
    <property type="protein sequence ID" value="RJE27474.1"/>
    <property type="molecule type" value="Genomic_DNA"/>
</dbReference>
<dbReference type="AlphaFoldDB" id="A0A3A3A6X9"/>
<sequence length="62" mass="7056">MQNKQDSKYINTDMKEKTNLPMLTAISIAGIQGTADAKRVYYPKSQRKLVPRILVLAAMSWE</sequence>
<organism evidence="1 2">
    <name type="scientific">Aspergillus sclerotialis</name>
    <dbReference type="NCBI Taxonomy" id="2070753"/>
    <lineage>
        <taxon>Eukaryota</taxon>
        <taxon>Fungi</taxon>
        <taxon>Dikarya</taxon>
        <taxon>Ascomycota</taxon>
        <taxon>Pezizomycotina</taxon>
        <taxon>Eurotiomycetes</taxon>
        <taxon>Eurotiomycetidae</taxon>
        <taxon>Eurotiales</taxon>
        <taxon>Aspergillaceae</taxon>
        <taxon>Aspergillus</taxon>
        <taxon>Aspergillus subgen. Polypaecilum</taxon>
    </lineage>
</organism>